<protein>
    <recommendedName>
        <fullName evidence="9">C-CAP/cofactor C-like domain-containing protein</fullName>
    </recommendedName>
</protein>
<keyword evidence="4" id="KW-0007">Acetylation</keyword>
<evidence type="ECO:0000256" key="4">
    <source>
        <dbReference type="ARBA" id="ARBA00022990"/>
    </source>
</evidence>
<dbReference type="InterPro" id="IPR031925">
    <property type="entry name" value="TBCC_N"/>
</dbReference>
<dbReference type="GO" id="GO:0005737">
    <property type="term" value="C:cytoplasm"/>
    <property type="evidence" value="ECO:0007669"/>
    <property type="project" value="UniProtKB-SubCell"/>
</dbReference>
<evidence type="ECO:0000256" key="7">
    <source>
        <dbReference type="SAM" id="MobiDB-lite"/>
    </source>
</evidence>
<organism evidence="10 11">
    <name type="scientific">Drechslerella dactyloides</name>
    <name type="common">Nematode-trapping fungus</name>
    <name type="synonym">Arthrobotrys dactyloides</name>
    <dbReference type="NCBI Taxonomy" id="74499"/>
    <lineage>
        <taxon>Eukaryota</taxon>
        <taxon>Fungi</taxon>
        <taxon>Dikarya</taxon>
        <taxon>Ascomycota</taxon>
        <taxon>Pezizomycotina</taxon>
        <taxon>Orbiliomycetes</taxon>
        <taxon>Orbiliales</taxon>
        <taxon>Orbiliaceae</taxon>
        <taxon>Drechslerella</taxon>
    </lineage>
</organism>
<feature type="region of interest" description="Disordered" evidence="7">
    <location>
        <begin position="231"/>
        <end position="282"/>
    </location>
</feature>
<proteinExistence type="inferred from homology"/>
<dbReference type="InterPro" id="IPR006599">
    <property type="entry name" value="CARP_motif"/>
</dbReference>
<evidence type="ECO:0000256" key="1">
    <source>
        <dbReference type="ARBA" id="ARBA00004496"/>
    </source>
</evidence>
<dbReference type="InterPro" id="IPR027684">
    <property type="entry name" value="TBCC"/>
</dbReference>
<dbReference type="SMART" id="SM00673">
    <property type="entry name" value="CARP"/>
    <property type="match status" value="1"/>
</dbReference>
<evidence type="ECO:0000256" key="2">
    <source>
        <dbReference type="ARBA" id="ARBA00008848"/>
    </source>
</evidence>
<evidence type="ECO:0000259" key="9">
    <source>
        <dbReference type="PROSITE" id="PS51329"/>
    </source>
</evidence>
<comment type="similarity">
    <text evidence="2">Belongs to the TBCC family.</text>
</comment>
<sequence>MSGRMPRVLGFGAGLSIILAAFERAGGTFRGDKWRHADVDEYARKEAMRLRRRAPYEETLDEVGEGRGIYGPGYAERRAARLKERYGIDVPVEPEKPIGDNIISMDEPAEDPKLTFNKSFTADTKALSDAIARLQDTRATDRQTAIDGALSRIAELTRSLQDAAIYLPSYDQKIYAEVQPPYILIHIHIHSNSHPTYILEYSESTVYQLKSTSEQLATARATIAPRTRFAFKARQRNPPSTTSTSTATSTPSTTDTATSTSTAATATAATAAGSGTVDTTTPELQNRTASVAHLQDTIIPSPHPTDTTTILTLTALTNCLVRPPTTSTSTSTNTSTENENENGNGKESGRRFTNLTVQDVKNSILLVGSIDGPAHISRLENCILVLACRQFRLHECRSVSVYLRCGSRPIIEHCRDITFAPAQDIGEKGGVNMWDRVDDFNWLKEGKPSPHWRVLPPEQRRAHDLFRLDGAVELQSVLAEFLPGGRYGRVVGWRGGQASHRMKPFQERRYRLSQLRLGASSSSWMSFL</sequence>
<evidence type="ECO:0000256" key="6">
    <source>
        <dbReference type="ARBA" id="ARBA00026055"/>
    </source>
</evidence>
<evidence type="ECO:0000256" key="8">
    <source>
        <dbReference type="SAM" id="SignalP"/>
    </source>
</evidence>
<feature type="region of interest" description="Disordered" evidence="7">
    <location>
        <begin position="322"/>
        <end position="351"/>
    </location>
</feature>
<feature type="compositionally biased region" description="Low complexity" evidence="7">
    <location>
        <begin position="325"/>
        <end position="345"/>
    </location>
</feature>
<feature type="domain" description="C-CAP/cofactor C-like" evidence="9">
    <location>
        <begin position="323"/>
        <end position="442"/>
    </location>
</feature>
<dbReference type="InterPro" id="IPR017901">
    <property type="entry name" value="C-CAP_CF_C-like"/>
</dbReference>
<evidence type="ECO:0000256" key="5">
    <source>
        <dbReference type="ARBA" id="ARBA00023186"/>
    </source>
</evidence>
<dbReference type="PANTHER" id="PTHR15139:SF0">
    <property type="entry name" value="TUBULIN-SPECIFIC CHAPERONE C"/>
    <property type="match status" value="1"/>
</dbReference>
<accession>A0AAD6NMW9</accession>
<dbReference type="EMBL" id="JAQGDS010000002">
    <property type="protein sequence ID" value="KAJ6263755.1"/>
    <property type="molecule type" value="Genomic_DNA"/>
</dbReference>
<dbReference type="GO" id="GO:0007023">
    <property type="term" value="P:post-chaperonin tubulin folding pathway"/>
    <property type="evidence" value="ECO:0007669"/>
    <property type="project" value="InterPro"/>
</dbReference>
<dbReference type="Pfam" id="PF07986">
    <property type="entry name" value="TBCC"/>
    <property type="match status" value="1"/>
</dbReference>
<comment type="caution">
    <text evidence="10">The sequence shown here is derived from an EMBL/GenBank/DDBJ whole genome shotgun (WGS) entry which is preliminary data.</text>
</comment>
<name>A0AAD6NMW9_DREDA</name>
<dbReference type="Proteomes" id="UP001221413">
    <property type="component" value="Unassembled WGS sequence"/>
</dbReference>
<dbReference type="Pfam" id="PF16752">
    <property type="entry name" value="TBCC_N"/>
    <property type="match status" value="1"/>
</dbReference>
<dbReference type="GO" id="GO:0015631">
    <property type="term" value="F:tubulin binding"/>
    <property type="evidence" value="ECO:0007669"/>
    <property type="project" value="InterPro"/>
</dbReference>
<gene>
    <name evidence="10" type="ORF">Dda_2326</name>
</gene>
<keyword evidence="11" id="KW-1185">Reference proteome</keyword>
<dbReference type="InterPro" id="IPR012945">
    <property type="entry name" value="Tubulin-bd_cofactor_C_dom"/>
</dbReference>
<keyword evidence="5" id="KW-0143">Chaperone</keyword>
<reference evidence="10" key="1">
    <citation type="submission" date="2023-01" db="EMBL/GenBank/DDBJ databases">
        <title>The chitinases involved in constricting ring structure development in the nematode-trapping fungus Drechslerella dactyloides.</title>
        <authorList>
            <person name="Wang R."/>
            <person name="Zhang L."/>
            <person name="Tang P."/>
            <person name="Li S."/>
            <person name="Liang L."/>
        </authorList>
    </citation>
    <scope>NUCLEOTIDE SEQUENCE</scope>
    <source>
        <strain evidence="10">YMF1.00031</strain>
    </source>
</reference>
<dbReference type="Gene3D" id="1.20.58.1250">
    <property type="entry name" value="Tubulin Binding Cofactor C, N-terminal domain"/>
    <property type="match status" value="1"/>
</dbReference>
<dbReference type="InterPro" id="IPR038397">
    <property type="entry name" value="TBCC_N_sf"/>
</dbReference>
<feature type="signal peptide" evidence="8">
    <location>
        <begin position="1"/>
        <end position="20"/>
    </location>
</feature>
<dbReference type="PROSITE" id="PS51329">
    <property type="entry name" value="C_CAP_COFACTOR_C"/>
    <property type="match status" value="1"/>
</dbReference>
<evidence type="ECO:0000313" key="11">
    <source>
        <dbReference type="Proteomes" id="UP001221413"/>
    </source>
</evidence>
<comment type="subunit">
    <text evidence="6">Supercomplex made of cofactors A to E. Cofactors A and D function by capturing and stabilizing tubulin in a quasi-native conformation. Cofactor E binds to the cofactor D-tubulin complex; interaction with cofactor C then causes the release of tubulin polypeptides that are committed to the native state.</text>
</comment>
<feature type="chain" id="PRO_5041899309" description="C-CAP/cofactor C-like domain-containing protein" evidence="8">
    <location>
        <begin position="21"/>
        <end position="528"/>
    </location>
</feature>
<evidence type="ECO:0000256" key="3">
    <source>
        <dbReference type="ARBA" id="ARBA00022490"/>
    </source>
</evidence>
<dbReference type="GO" id="GO:0007021">
    <property type="term" value="P:tubulin complex assembly"/>
    <property type="evidence" value="ECO:0007669"/>
    <property type="project" value="TreeGrafter"/>
</dbReference>
<dbReference type="InterPro" id="IPR016098">
    <property type="entry name" value="CAP/MinC_C"/>
</dbReference>
<keyword evidence="8" id="KW-0732">Signal</keyword>
<comment type="subcellular location">
    <subcellularLocation>
        <location evidence="1">Cytoplasm</location>
    </subcellularLocation>
</comment>
<dbReference type="Gene3D" id="2.160.20.70">
    <property type="match status" value="1"/>
</dbReference>
<keyword evidence="3" id="KW-0963">Cytoplasm</keyword>
<dbReference type="PANTHER" id="PTHR15139">
    <property type="entry name" value="TUBULIN FOLDING COFACTOR C"/>
    <property type="match status" value="1"/>
</dbReference>
<dbReference type="AlphaFoldDB" id="A0AAD6NMW9"/>
<evidence type="ECO:0000313" key="10">
    <source>
        <dbReference type="EMBL" id="KAJ6263755.1"/>
    </source>
</evidence>
<feature type="compositionally biased region" description="Low complexity" evidence="7">
    <location>
        <begin position="239"/>
        <end position="281"/>
    </location>
</feature>